<dbReference type="BioCyc" id="IAGG583356:GHAH-710-MONOMER"/>
<keyword evidence="3" id="KW-1185">Reference proteome</keyword>
<reference evidence="2 3" key="1">
    <citation type="journal article" date="2010" name="Stand. Genomic Sci.">
        <title>Complete genome sequence of Ignisphaera aggregans type strain (AQ1.S1).</title>
        <authorList>
            <person name="Goker M."/>
            <person name="Held B."/>
            <person name="Lapidus A."/>
            <person name="Nolan M."/>
            <person name="Spring S."/>
            <person name="Yasawong M."/>
            <person name="Lucas S."/>
            <person name="Glavina Del Rio T."/>
            <person name="Tice H."/>
            <person name="Cheng J.F."/>
            <person name="Goodwin L."/>
            <person name="Tapia R."/>
            <person name="Pitluck S."/>
            <person name="Liolios K."/>
            <person name="Ivanova N."/>
            <person name="Mavromatis K."/>
            <person name="Mikhailova N."/>
            <person name="Pati A."/>
            <person name="Chen A."/>
            <person name="Palaniappan K."/>
            <person name="Brambilla E."/>
            <person name="Land M."/>
            <person name="Hauser L."/>
            <person name="Chang Y.J."/>
            <person name="Jeffries C.D."/>
            <person name="Brettin T."/>
            <person name="Detter J.C."/>
            <person name="Han C."/>
            <person name="Rohde M."/>
            <person name="Sikorski J."/>
            <person name="Woyke T."/>
            <person name="Bristow J."/>
            <person name="Eisen J.A."/>
            <person name="Markowitz V."/>
            <person name="Hugenholtz P."/>
            <person name="Kyrpides N.C."/>
            <person name="Klenk H.P."/>
        </authorList>
    </citation>
    <scope>NUCLEOTIDE SEQUENCE [LARGE SCALE GENOMIC DNA]</scope>
    <source>
        <strain evidence="3">DSM 17230 / JCM 13409 / AQ1.S1</strain>
    </source>
</reference>
<proteinExistence type="predicted"/>
<dbReference type="Gene3D" id="3.30.420.10">
    <property type="entry name" value="Ribonuclease H-like superfamily/Ribonuclease H"/>
    <property type="match status" value="1"/>
</dbReference>
<evidence type="ECO:0000313" key="2">
    <source>
        <dbReference type="EMBL" id="ADM27544.1"/>
    </source>
</evidence>
<dbReference type="SUPFAM" id="SSF53098">
    <property type="entry name" value="Ribonuclease H-like"/>
    <property type="match status" value="1"/>
</dbReference>
<dbReference type="Proteomes" id="UP000001304">
    <property type="component" value="Chromosome"/>
</dbReference>
<dbReference type="PROSITE" id="PS50822">
    <property type="entry name" value="PIWI"/>
    <property type="match status" value="1"/>
</dbReference>
<dbReference type="SMART" id="SM00950">
    <property type="entry name" value="Piwi"/>
    <property type="match status" value="1"/>
</dbReference>
<dbReference type="HOGENOM" id="CLU_344408_0_0_2"/>
<sequence>MVFPYESLTLNGIRSEETIELDSFECFEATLKCDYSECKRRLHGLFIDMLLDGKPTTYELVKLTDGCLAKLYVKDVDTLNNVKERLKDILKGELKRVEGEKPSYFAIETFFDLLVDAALREAGFKYLGQGKFLDPNDPSKYLKKRTIIEIVETSGTPNEKYHGILFIDYGIVNQRTLADELLEKLGIDDFHLLRDDEALRKKCLELAHSYEGSSVLTLMGTDVKYVYGEITGVEPSFSRDIVLPNGQTIYNLWIERFRKNEVVKRFVGTEPSEWEYPLFKVRIFGRDAEFTYPPSLLRIFGVPQRPDPSTRWDNIVKLVRIVEENIKRIYENLTGKSIHFKYIKYKLSDTDAVGIKLNFYTGSNYEKVLKNQVVKLRYKDKNGNEKPDYASPIVAFSSRGLMPYAGKIKLILTVIYPSSLKIGELKEFVQSLQSYFSNFNLGDIEVYDHECHSYSYDPANLSESLTSLERTIQKTLEVRDPHRYFPLIIIPDNEKFYKASKEVASMKGFHSQLVNLDTFNKTFEYIKKIKELEKRNPKAKERKTLENALGSLLSEICGGIYAEFLIQKSKNEGSLSGPLTWILDKPADQEGKSMYVGLDVSTKKGVAGAAFILLDPYGKLIDAKIISLRTETLSYDDYYEILRYMVSMARDRGLTRIVILRDGVPKSPDEIKGCLDAFNVITRELRYNASLDYVAVIKDSNVRIFAGDKGFKTNPIQGTYVYLYRMKHLGYYAHEVLVVASRPEESEEESPGTVRPIILRIYEMQRKYSKDDVKKIAEEYLSLTRLNFWNLRTGTHKLALPIKMAHILAYMLSMGIPVKVT</sequence>
<dbReference type="GO" id="GO:0003676">
    <property type="term" value="F:nucleic acid binding"/>
    <property type="evidence" value="ECO:0007669"/>
    <property type="project" value="InterPro"/>
</dbReference>
<organism evidence="2 3">
    <name type="scientific">Ignisphaera aggregans (strain DSM 17230 / JCM 13409 / AQ1.S1)</name>
    <dbReference type="NCBI Taxonomy" id="583356"/>
    <lineage>
        <taxon>Archaea</taxon>
        <taxon>Thermoproteota</taxon>
        <taxon>Thermoprotei</taxon>
        <taxon>Desulfurococcales</taxon>
        <taxon>Desulfurococcaceae</taxon>
        <taxon>Ignisphaera</taxon>
    </lineage>
</organism>
<protein>
    <recommendedName>
        <fullName evidence="1">Piwi domain-containing protein</fullName>
    </recommendedName>
</protein>
<dbReference type="InterPro" id="IPR036397">
    <property type="entry name" value="RNaseH_sf"/>
</dbReference>
<dbReference type="KEGG" id="iag:Igag_0714"/>
<dbReference type="AlphaFoldDB" id="E0ST67"/>
<gene>
    <name evidence="2" type="ordered locus">Igag_0714</name>
</gene>
<dbReference type="Gene3D" id="3.40.50.2300">
    <property type="match status" value="1"/>
</dbReference>
<name>E0ST67_IGNAA</name>
<dbReference type="EMBL" id="CP002098">
    <property type="protein sequence ID" value="ADM27544.1"/>
    <property type="molecule type" value="Genomic_DNA"/>
</dbReference>
<dbReference type="InterPro" id="IPR003165">
    <property type="entry name" value="Piwi"/>
</dbReference>
<accession>E0ST67</accession>
<evidence type="ECO:0000259" key="1">
    <source>
        <dbReference type="PROSITE" id="PS50822"/>
    </source>
</evidence>
<evidence type="ECO:0000313" key="3">
    <source>
        <dbReference type="Proteomes" id="UP000001304"/>
    </source>
</evidence>
<feature type="domain" description="Piwi" evidence="1">
    <location>
        <begin position="656"/>
        <end position="817"/>
    </location>
</feature>
<dbReference type="InterPro" id="IPR012337">
    <property type="entry name" value="RNaseH-like_sf"/>
</dbReference>